<dbReference type="Pfam" id="PF18126">
    <property type="entry name" value="Mitoc_mL59"/>
    <property type="match status" value="1"/>
</dbReference>
<feature type="domain" description="Large ribosomal subunit protein mL59" evidence="2">
    <location>
        <begin position="5"/>
        <end position="180"/>
    </location>
</feature>
<name>A0A8E2ALK2_9APHY</name>
<dbReference type="AlphaFoldDB" id="A0A8E2ALK2"/>
<dbReference type="OrthoDB" id="18529at2759"/>
<dbReference type="Proteomes" id="UP000250043">
    <property type="component" value="Unassembled WGS sequence"/>
</dbReference>
<dbReference type="EMBL" id="KV722513">
    <property type="protein sequence ID" value="OCH86751.1"/>
    <property type="molecule type" value="Genomic_DNA"/>
</dbReference>
<accession>A0A8E2ALK2</accession>
<evidence type="ECO:0000313" key="4">
    <source>
        <dbReference type="Proteomes" id="UP000250043"/>
    </source>
</evidence>
<organism evidence="3 4">
    <name type="scientific">Obba rivulosa</name>
    <dbReference type="NCBI Taxonomy" id="1052685"/>
    <lineage>
        <taxon>Eukaryota</taxon>
        <taxon>Fungi</taxon>
        <taxon>Dikarya</taxon>
        <taxon>Basidiomycota</taxon>
        <taxon>Agaricomycotina</taxon>
        <taxon>Agaricomycetes</taxon>
        <taxon>Polyporales</taxon>
        <taxon>Gelatoporiaceae</taxon>
        <taxon>Obba</taxon>
    </lineage>
</organism>
<evidence type="ECO:0000256" key="1">
    <source>
        <dbReference type="SAM" id="MobiDB-lite"/>
    </source>
</evidence>
<evidence type="ECO:0000313" key="3">
    <source>
        <dbReference type="EMBL" id="OCH86751.1"/>
    </source>
</evidence>
<dbReference type="PANTHER" id="PTHR28041:SF1">
    <property type="entry name" value="LARGE RIBOSOMAL SUBUNIT PROTEIN ML59"/>
    <property type="match status" value="1"/>
</dbReference>
<dbReference type="InterPro" id="IPR037507">
    <property type="entry name" value="Ribosomal_mL59"/>
</dbReference>
<reference evidence="3 4" key="1">
    <citation type="submission" date="2016-07" db="EMBL/GenBank/DDBJ databases">
        <title>Draft genome of the white-rot fungus Obba rivulosa 3A-2.</title>
        <authorList>
            <consortium name="DOE Joint Genome Institute"/>
            <person name="Miettinen O."/>
            <person name="Riley R."/>
            <person name="Acob R."/>
            <person name="Barry K."/>
            <person name="Cullen D."/>
            <person name="De Vries R."/>
            <person name="Hainaut M."/>
            <person name="Hatakka A."/>
            <person name="Henrissat B."/>
            <person name="Hilden K."/>
            <person name="Kuo R."/>
            <person name="Labutti K."/>
            <person name="Lipzen A."/>
            <person name="Makela M.R."/>
            <person name="Sandor L."/>
            <person name="Spatafora J.W."/>
            <person name="Grigoriev I.V."/>
            <person name="Hibbett D.S."/>
        </authorList>
    </citation>
    <scope>NUCLEOTIDE SEQUENCE [LARGE SCALE GENOMIC DNA]</scope>
    <source>
        <strain evidence="3 4">3A-2</strain>
    </source>
</reference>
<feature type="region of interest" description="Disordered" evidence="1">
    <location>
        <begin position="25"/>
        <end position="49"/>
    </location>
</feature>
<protein>
    <recommendedName>
        <fullName evidence="2">Large ribosomal subunit protein mL59 domain-containing protein</fullName>
    </recommendedName>
</protein>
<dbReference type="PANTHER" id="PTHR28041">
    <property type="entry name" value="54S RIBOSOMAL PROTEIN L25, MITOCHONDRIAL"/>
    <property type="match status" value="1"/>
</dbReference>
<dbReference type="InterPro" id="IPR040922">
    <property type="entry name" value="Ribosomal_mL59_dom"/>
</dbReference>
<dbReference type="GO" id="GO:0003735">
    <property type="term" value="F:structural constituent of ribosome"/>
    <property type="evidence" value="ECO:0007669"/>
    <property type="project" value="InterPro"/>
</dbReference>
<dbReference type="GO" id="GO:0005762">
    <property type="term" value="C:mitochondrial large ribosomal subunit"/>
    <property type="evidence" value="ECO:0007669"/>
    <property type="project" value="InterPro"/>
</dbReference>
<keyword evidence="4" id="KW-1185">Reference proteome</keyword>
<gene>
    <name evidence="3" type="ORF">OBBRIDRAFT_737398</name>
</gene>
<evidence type="ECO:0000259" key="2">
    <source>
        <dbReference type="Pfam" id="PF18126"/>
    </source>
</evidence>
<feature type="compositionally biased region" description="Low complexity" evidence="1">
    <location>
        <begin position="25"/>
        <end position="34"/>
    </location>
</feature>
<sequence length="204" mass="22858">MAALQAVRQFRLREIAPFLKAASSSKPAAPVKVPNPFLSHRNPESGRWAPPKYSLRHQAELVRQAQASGTLHLLPPGPKAGPRELERLKLSARVPGTSTSSLVAGLARSEAVTGAGEELWAAPVEWEGVPRETAAEGVVRLYGRRKRMFKGHKWERTKQKREEERKVAMEHMPANIERFKSVYRRKVPNPLSVPRTTSYTKVPF</sequence>
<proteinExistence type="predicted"/>